<evidence type="ECO:0000313" key="11">
    <source>
        <dbReference type="EMBL" id="MDW5596197.1"/>
    </source>
</evidence>
<keyword evidence="8" id="KW-0902">Two-component regulatory system</keyword>
<feature type="transmembrane region" description="Helical" evidence="9">
    <location>
        <begin position="79"/>
        <end position="100"/>
    </location>
</feature>
<dbReference type="Proteomes" id="UP001284601">
    <property type="component" value="Unassembled WGS sequence"/>
</dbReference>
<dbReference type="SUPFAM" id="SSF55874">
    <property type="entry name" value="ATPase domain of HSP90 chaperone/DNA topoisomerase II/histidine kinase"/>
    <property type="match status" value="1"/>
</dbReference>
<dbReference type="PANTHER" id="PTHR24421">
    <property type="entry name" value="NITRATE/NITRITE SENSOR PROTEIN NARX-RELATED"/>
    <property type="match status" value="1"/>
</dbReference>
<comment type="caution">
    <text evidence="11">The sequence shown here is derived from an EMBL/GenBank/DDBJ whole genome shotgun (WGS) entry which is preliminary data.</text>
</comment>
<keyword evidence="12" id="KW-1185">Reference proteome</keyword>
<proteinExistence type="predicted"/>
<dbReference type="EMBL" id="JAWSTH010000049">
    <property type="protein sequence ID" value="MDW5596197.1"/>
    <property type="molecule type" value="Genomic_DNA"/>
</dbReference>
<protein>
    <recommendedName>
        <fullName evidence="2">histidine kinase</fullName>
        <ecNumber evidence="2">2.7.13.3</ecNumber>
    </recommendedName>
</protein>
<reference evidence="12" key="1">
    <citation type="submission" date="2023-07" db="EMBL/GenBank/DDBJ databases">
        <title>Conexibacter stalactiti sp. nov., isolated from stalactites in a lava cave and emended description of the genus Conexibacter.</title>
        <authorList>
            <person name="Lee S.D."/>
        </authorList>
    </citation>
    <scope>NUCLEOTIDE SEQUENCE [LARGE SCALE GENOMIC DNA]</scope>
    <source>
        <strain evidence="12">KCTC 39840</strain>
    </source>
</reference>
<keyword evidence="7" id="KW-0067">ATP-binding</keyword>
<organism evidence="11 12">
    <name type="scientific">Conexibacter stalactiti</name>
    <dbReference type="NCBI Taxonomy" id="1940611"/>
    <lineage>
        <taxon>Bacteria</taxon>
        <taxon>Bacillati</taxon>
        <taxon>Actinomycetota</taxon>
        <taxon>Thermoleophilia</taxon>
        <taxon>Solirubrobacterales</taxon>
        <taxon>Conexibacteraceae</taxon>
        <taxon>Conexibacter</taxon>
    </lineage>
</organism>
<evidence type="ECO:0000256" key="9">
    <source>
        <dbReference type="SAM" id="Phobius"/>
    </source>
</evidence>
<accession>A0ABU4HU39</accession>
<keyword evidence="6 11" id="KW-0418">Kinase</keyword>
<keyword evidence="3" id="KW-0597">Phosphoprotein</keyword>
<feature type="transmembrane region" description="Helical" evidence="9">
    <location>
        <begin position="182"/>
        <end position="203"/>
    </location>
</feature>
<dbReference type="InterPro" id="IPR011712">
    <property type="entry name" value="Sig_transdc_His_kin_sub3_dim/P"/>
</dbReference>
<evidence type="ECO:0000256" key="4">
    <source>
        <dbReference type="ARBA" id="ARBA00022679"/>
    </source>
</evidence>
<feature type="transmembrane region" description="Helical" evidence="9">
    <location>
        <begin position="215"/>
        <end position="233"/>
    </location>
</feature>
<dbReference type="PANTHER" id="PTHR24421:SF10">
    <property type="entry name" value="NITRATE_NITRITE SENSOR PROTEIN NARQ"/>
    <property type="match status" value="1"/>
</dbReference>
<evidence type="ECO:0000313" key="12">
    <source>
        <dbReference type="Proteomes" id="UP001284601"/>
    </source>
</evidence>
<evidence type="ECO:0000256" key="1">
    <source>
        <dbReference type="ARBA" id="ARBA00000085"/>
    </source>
</evidence>
<feature type="transmembrane region" description="Helical" evidence="9">
    <location>
        <begin position="112"/>
        <end position="132"/>
    </location>
</feature>
<keyword evidence="4" id="KW-0808">Transferase</keyword>
<evidence type="ECO:0000256" key="3">
    <source>
        <dbReference type="ARBA" id="ARBA00022553"/>
    </source>
</evidence>
<keyword evidence="9" id="KW-1133">Transmembrane helix</keyword>
<feature type="transmembrane region" description="Helical" evidence="9">
    <location>
        <begin position="25"/>
        <end position="47"/>
    </location>
</feature>
<keyword evidence="9" id="KW-0812">Transmembrane</keyword>
<keyword evidence="9" id="KW-0472">Membrane</keyword>
<dbReference type="Pfam" id="PF02518">
    <property type="entry name" value="HATPase_c"/>
    <property type="match status" value="1"/>
</dbReference>
<dbReference type="EC" id="2.7.13.3" evidence="2"/>
<dbReference type="InterPro" id="IPR050482">
    <property type="entry name" value="Sensor_HK_TwoCompSys"/>
</dbReference>
<evidence type="ECO:0000256" key="6">
    <source>
        <dbReference type="ARBA" id="ARBA00022777"/>
    </source>
</evidence>
<dbReference type="CDD" id="cd16917">
    <property type="entry name" value="HATPase_UhpB-NarQ-NarX-like"/>
    <property type="match status" value="1"/>
</dbReference>
<evidence type="ECO:0000256" key="5">
    <source>
        <dbReference type="ARBA" id="ARBA00022741"/>
    </source>
</evidence>
<gene>
    <name evidence="11" type="ORF">R7226_17750</name>
</gene>
<dbReference type="Pfam" id="PF07730">
    <property type="entry name" value="HisKA_3"/>
    <property type="match status" value="1"/>
</dbReference>
<sequence>MIGLGAVCVAGTEFALILHQGGQYAFISSFFPVLGLVYVTTGLVAWARRPSSRLGLLLVVAGGFALLAEVTAVDAPVPVAVGMIVGTVVLAVIVQLLLSFPTGRLHTTTERVVVLAAYFVSLPLQAPLYLFAAGNPLSLADRPDLADAGLQVQRIAGAIVILATAALLIGRMRRARPEQRRVLVPLSVYGIFALLVVPVSSALEHSVFEGDPVQRTILQLVSLGLVPIVFLIASSRGGFDRTSDLAELGVWLGSDEAGRPELRAALATTLGDPSVQVLFRVHGEEALVDDLGFPVALPAHANGRGTVDVELGGRAVGAITYDAMLVDRPEEIREAGRIVAIALDRQRLTVELRASRARIAATADGERRRIARDLHDGLQARLVLLAVQAAGRGDQATLRAGIQSAIEELRELVNGVMPAQLTERGLAAAVEDLRDRLPMPIELHVAGLEQRLRLDVESAAYFVLSEAISNALKHAGPAALTVSLERTGGQLVLAVADDGAGGARARAGSGIRGMADRVEALGGELYVDSVPGRGTRVRAVIPCAS</sequence>
<evidence type="ECO:0000259" key="10">
    <source>
        <dbReference type="SMART" id="SM00387"/>
    </source>
</evidence>
<evidence type="ECO:0000256" key="8">
    <source>
        <dbReference type="ARBA" id="ARBA00023012"/>
    </source>
</evidence>
<dbReference type="InterPro" id="IPR003594">
    <property type="entry name" value="HATPase_dom"/>
</dbReference>
<keyword evidence="5" id="KW-0547">Nucleotide-binding</keyword>
<name>A0ABU4HU39_9ACTN</name>
<feature type="transmembrane region" description="Helical" evidence="9">
    <location>
        <begin position="152"/>
        <end position="170"/>
    </location>
</feature>
<dbReference type="InterPro" id="IPR036890">
    <property type="entry name" value="HATPase_C_sf"/>
</dbReference>
<evidence type="ECO:0000256" key="2">
    <source>
        <dbReference type="ARBA" id="ARBA00012438"/>
    </source>
</evidence>
<dbReference type="RefSeq" id="WP_318598578.1">
    <property type="nucleotide sequence ID" value="NZ_JAWSTH010000049.1"/>
</dbReference>
<dbReference type="GO" id="GO:0016301">
    <property type="term" value="F:kinase activity"/>
    <property type="evidence" value="ECO:0007669"/>
    <property type="project" value="UniProtKB-KW"/>
</dbReference>
<feature type="transmembrane region" description="Helical" evidence="9">
    <location>
        <begin position="54"/>
        <end position="73"/>
    </location>
</feature>
<dbReference type="SMART" id="SM00387">
    <property type="entry name" value="HATPase_c"/>
    <property type="match status" value="1"/>
</dbReference>
<evidence type="ECO:0000256" key="7">
    <source>
        <dbReference type="ARBA" id="ARBA00022840"/>
    </source>
</evidence>
<feature type="domain" description="Histidine kinase/HSP90-like ATPase" evidence="10">
    <location>
        <begin position="455"/>
        <end position="545"/>
    </location>
</feature>
<dbReference type="Gene3D" id="3.30.565.10">
    <property type="entry name" value="Histidine kinase-like ATPase, C-terminal domain"/>
    <property type="match status" value="1"/>
</dbReference>
<comment type="catalytic activity">
    <reaction evidence="1">
        <text>ATP + protein L-histidine = ADP + protein N-phospho-L-histidine.</text>
        <dbReference type="EC" id="2.7.13.3"/>
    </reaction>
</comment>